<feature type="transmembrane region" description="Helical" evidence="7">
    <location>
        <begin position="79"/>
        <end position="97"/>
    </location>
</feature>
<dbReference type="EMBL" id="PDJK01000002">
    <property type="protein sequence ID" value="PFG49981.1"/>
    <property type="molecule type" value="Genomic_DNA"/>
</dbReference>
<comment type="caution">
    <text evidence="8">The sequence shown here is derived from an EMBL/GenBank/DDBJ whole genome shotgun (WGS) entry which is preliminary data.</text>
</comment>
<feature type="transmembrane region" description="Helical" evidence="7">
    <location>
        <begin position="422"/>
        <end position="441"/>
    </location>
</feature>
<dbReference type="GO" id="GO:0022857">
    <property type="term" value="F:transmembrane transporter activity"/>
    <property type="evidence" value="ECO:0007669"/>
    <property type="project" value="InterPro"/>
</dbReference>
<name>A0A2A9FGV7_9PSEU</name>
<dbReference type="Pfam" id="PF02653">
    <property type="entry name" value="BPD_transp_2"/>
    <property type="match status" value="2"/>
</dbReference>
<feature type="region of interest" description="Disordered" evidence="6">
    <location>
        <begin position="1"/>
        <end position="24"/>
    </location>
</feature>
<feature type="transmembrane region" description="Helical" evidence="7">
    <location>
        <begin position="569"/>
        <end position="590"/>
    </location>
</feature>
<evidence type="ECO:0000256" key="4">
    <source>
        <dbReference type="ARBA" id="ARBA00022989"/>
    </source>
</evidence>
<feature type="transmembrane region" description="Helical" evidence="7">
    <location>
        <begin position="196"/>
        <end position="217"/>
    </location>
</feature>
<feature type="transmembrane region" description="Helical" evidence="7">
    <location>
        <begin position="128"/>
        <end position="150"/>
    </location>
</feature>
<evidence type="ECO:0000313" key="9">
    <source>
        <dbReference type="Proteomes" id="UP000243542"/>
    </source>
</evidence>
<keyword evidence="3 7" id="KW-0812">Transmembrane</keyword>
<protein>
    <submittedName>
        <fullName evidence="8">Ribose/xylose/arabinose/galactoside ABC-type transport system permease subunit</fullName>
    </submittedName>
</protein>
<feature type="transmembrane region" description="Helical" evidence="7">
    <location>
        <begin position="501"/>
        <end position="524"/>
    </location>
</feature>
<comment type="subcellular location">
    <subcellularLocation>
        <location evidence="1">Cell membrane</location>
        <topology evidence="1">Multi-pass membrane protein</topology>
    </subcellularLocation>
</comment>
<feature type="transmembrane region" description="Helical" evidence="7">
    <location>
        <begin position="246"/>
        <end position="264"/>
    </location>
</feature>
<dbReference type="InterPro" id="IPR001851">
    <property type="entry name" value="ABC_transp_permease"/>
</dbReference>
<evidence type="ECO:0000256" key="6">
    <source>
        <dbReference type="SAM" id="MobiDB-lite"/>
    </source>
</evidence>
<dbReference type="CDD" id="cd06579">
    <property type="entry name" value="TM_PBP1_transp_AraH_like"/>
    <property type="match status" value="2"/>
</dbReference>
<feature type="transmembrane region" description="Helical" evidence="7">
    <location>
        <begin position="453"/>
        <end position="470"/>
    </location>
</feature>
<evidence type="ECO:0000256" key="3">
    <source>
        <dbReference type="ARBA" id="ARBA00022692"/>
    </source>
</evidence>
<proteinExistence type="predicted"/>
<organism evidence="8 9">
    <name type="scientific">Amycolatopsis sulphurea</name>
    <dbReference type="NCBI Taxonomy" id="76022"/>
    <lineage>
        <taxon>Bacteria</taxon>
        <taxon>Bacillati</taxon>
        <taxon>Actinomycetota</taxon>
        <taxon>Actinomycetes</taxon>
        <taxon>Pseudonocardiales</taxon>
        <taxon>Pseudonocardiaceae</taxon>
        <taxon>Amycolatopsis</taxon>
    </lineage>
</organism>
<accession>A0A2A9FGV7</accession>
<evidence type="ECO:0000256" key="7">
    <source>
        <dbReference type="SAM" id="Phobius"/>
    </source>
</evidence>
<feature type="transmembrane region" description="Helical" evidence="7">
    <location>
        <begin position="51"/>
        <end position="73"/>
    </location>
</feature>
<feature type="transmembrane region" description="Helical" evidence="7">
    <location>
        <begin position="276"/>
        <end position="295"/>
    </location>
</feature>
<feature type="transmembrane region" description="Helical" evidence="7">
    <location>
        <begin position="700"/>
        <end position="719"/>
    </location>
</feature>
<evidence type="ECO:0000256" key="1">
    <source>
        <dbReference type="ARBA" id="ARBA00004651"/>
    </source>
</evidence>
<dbReference type="AlphaFoldDB" id="A0A2A9FGV7"/>
<feature type="transmembrane region" description="Helical" evidence="7">
    <location>
        <begin position="675"/>
        <end position="694"/>
    </location>
</feature>
<feature type="transmembrane region" description="Helical" evidence="7">
    <location>
        <begin position="531"/>
        <end position="549"/>
    </location>
</feature>
<dbReference type="GO" id="GO:0005886">
    <property type="term" value="C:plasma membrane"/>
    <property type="evidence" value="ECO:0007669"/>
    <property type="project" value="UniProtKB-SubCell"/>
</dbReference>
<keyword evidence="5 7" id="KW-0472">Membrane</keyword>
<feature type="transmembrane region" description="Helical" evidence="7">
    <location>
        <begin position="302"/>
        <end position="321"/>
    </location>
</feature>
<dbReference type="PANTHER" id="PTHR32196">
    <property type="entry name" value="ABC TRANSPORTER PERMEASE PROTEIN YPHD-RELATED-RELATED"/>
    <property type="match status" value="1"/>
</dbReference>
<keyword evidence="4 7" id="KW-1133">Transmembrane helix</keyword>
<gene>
    <name evidence="8" type="ORF">ATK36_5175</name>
</gene>
<dbReference type="Proteomes" id="UP000243542">
    <property type="component" value="Unassembled WGS sequence"/>
</dbReference>
<evidence type="ECO:0000256" key="2">
    <source>
        <dbReference type="ARBA" id="ARBA00022475"/>
    </source>
</evidence>
<keyword evidence="9" id="KW-1185">Reference proteome</keyword>
<evidence type="ECO:0000256" key="5">
    <source>
        <dbReference type="ARBA" id="ARBA00023136"/>
    </source>
</evidence>
<feature type="transmembrane region" description="Helical" evidence="7">
    <location>
        <begin position="157"/>
        <end position="176"/>
    </location>
</feature>
<sequence length="753" mass="78146">MAPKGLTKTRDASDSPRTGESGAGEIQVRAWQGPPLATRVRKALSFRNMSALYLFAVLFAAFAIWVPSTFLTASTWRSLISDQAITCLVALGAVPALAAGVFELAIGSEVGLGAVLVAWLLADRHLPVPLAIALTIAAAVLVGVINWALIARARVPSFIATLGMSSVLTAVILWLSGGAQILNLPAGFERIANHQIFGLQLPVYVMLAIAILVWYVLERTPAGRGVYAAGADPDAAALAGVRVSRVILCAAVACAVIGGVAGLLESSQLSTGDPTIGPGYLLPGIAAVFLGSTQFRGGRMNVWGTVVAAYVIATGVKGLQLAGAPTWIPDLFNGAALLVAVGIAAHQKSPVSRTAAVRRLLRSATRSVRSARRARRAEQLARVRGGAGDLNVAGGGKVVPSKAWTPPTVAVRVLRRLSIRNIGALYLLAFIVVVFSLWVPATFLTSGTWRSLVSDQAITCLAAVALVPVIAAGVVDLAVGAEVGLGGILVAWLLADWHLTVPMAIGVTLLCAVAVGLINWALIVRVRIPPFIATLGMSSVLVAVIAWVSGGTQILALPAGFQKIGNHQILGLQLPVYILVVIAVITWYVVERTPAGRHLYATGANPAAALLAGIRTSRVILLATIACAVIAAGAGVLESAQLGTGDPTVGPGYLLPTIAAVFLGSTQFKNGRMNVWGTVVGAYVIATGVKGLQLAGAPTWSPVLFDGVILIAVVALAQYQRRPSAWAARIRKLVKRDRAGQTSERSQPGFKAG</sequence>
<reference evidence="8 9" key="1">
    <citation type="submission" date="2017-10" db="EMBL/GenBank/DDBJ databases">
        <title>Sequencing the genomes of 1000 actinobacteria strains.</title>
        <authorList>
            <person name="Klenk H.-P."/>
        </authorList>
    </citation>
    <scope>NUCLEOTIDE SEQUENCE [LARGE SCALE GENOMIC DNA]</scope>
    <source>
        <strain evidence="8 9">DSM 46092</strain>
    </source>
</reference>
<feature type="transmembrane region" description="Helical" evidence="7">
    <location>
        <begin position="619"/>
        <end position="637"/>
    </location>
</feature>
<keyword evidence="2" id="KW-1003">Cell membrane</keyword>
<evidence type="ECO:0000313" key="8">
    <source>
        <dbReference type="EMBL" id="PFG49981.1"/>
    </source>
</evidence>
<feature type="transmembrane region" description="Helical" evidence="7">
    <location>
        <begin position="649"/>
        <end position="668"/>
    </location>
</feature>